<evidence type="ECO:0000313" key="2">
    <source>
        <dbReference type="Proteomes" id="UP001321861"/>
    </source>
</evidence>
<evidence type="ECO:0000313" key="1">
    <source>
        <dbReference type="EMBL" id="BDR58214.1"/>
    </source>
</evidence>
<sequence length="164" mass="18791">MLIFFGLVLVGAFILQGIMGLFQIKDFTKRFNELHRKGKVLIGKNPKKFRSGTLMLISIDDQTSVIKEAQIMKGVTVFAKFHQLPQLKDQSLVEVAADYDFLHQLNPLVRQCLLNAYSNFINFKNGTLSPSEYDTRVNVFSMPAFVQIKNFGERVFAKKKTVRR</sequence>
<dbReference type="Proteomes" id="UP001321861">
    <property type="component" value="Chromosome"/>
</dbReference>
<keyword evidence="2" id="KW-1185">Reference proteome</keyword>
<gene>
    <name evidence="1" type="ORF">XA3_06550</name>
</gene>
<dbReference type="PIRSF" id="PIRSF011474">
    <property type="entry name" value="Glucitol_operon_activator"/>
    <property type="match status" value="1"/>
</dbReference>
<reference evidence="1 2" key="1">
    <citation type="journal article" date="2023" name="Microbiol. Spectr.">
        <title>Symbiosis of Carpenter Bees with Uncharacterized Lactic Acid Bacteria Showing NAD Auxotrophy.</title>
        <authorList>
            <person name="Kawasaki S."/>
            <person name="Ozawa K."/>
            <person name="Mori T."/>
            <person name="Yamamoto A."/>
            <person name="Ito M."/>
            <person name="Ohkuma M."/>
            <person name="Sakamoto M."/>
            <person name="Matsutani M."/>
        </authorList>
    </citation>
    <scope>NUCLEOTIDE SEQUENCE [LARGE SCALE GENOMIC DNA]</scope>
    <source>
        <strain evidence="1 2">XA3</strain>
    </source>
</reference>
<dbReference type="AlphaFoldDB" id="A0AAU9CW71"/>
<accession>A0AAU9CW71</accession>
<proteinExistence type="predicted"/>
<dbReference type="Pfam" id="PF06923">
    <property type="entry name" value="GutM"/>
    <property type="match status" value="1"/>
</dbReference>
<dbReference type="RefSeq" id="WP_317636130.1">
    <property type="nucleotide sequence ID" value="NZ_AP026802.1"/>
</dbReference>
<name>A0AAU9CW71_9LACO</name>
<protein>
    <submittedName>
        <fullName evidence="1">Glucitol operon activator</fullName>
    </submittedName>
</protein>
<organism evidence="1 2">
    <name type="scientific">Xylocopilactobacillus apicola</name>
    <dbReference type="NCBI Taxonomy" id="2932184"/>
    <lineage>
        <taxon>Bacteria</taxon>
        <taxon>Bacillati</taxon>
        <taxon>Bacillota</taxon>
        <taxon>Bacilli</taxon>
        <taxon>Lactobacillales</taxon>
        <taxon>Lactobacillaceae</taxon>
        <taxon>Xylocopilactobacillus</taxon>
    </lineage>
</organism>
<dbReference type="EMBL" id="AP026802">
    <property type="protein sequence ID" value="BDR58214.1"/>
    <property type="molecule type" value="Genomic_DNA"/>
</dbReference>
<dbReference type="InterPro" id="IPR009693">
    <property type="entry name" value="Glucitol_operon_activator"/>
</dbReference>
<dbReference type="KEGG" id="xap:XA3_06550"/>